<evidence type="ECO:0000313" key="2">
    <source>
        <dbReference type="EMBL" id="XFO67735.1"/>
    </source>
</evidence>
<name>A0ABZ3IPU5_9FIRM</name>
<reference evidence="2" key="1">
    <citation type="submission" date="2024-05" db="EMBL/GenBank/DDBJ databases">
        <title>Isolation and characterization of Sporomusa carbonis sp. nov., a carboxydotrophic hydrogenogen in the genus of Sporomusa isolated from a charcoal burning pile.</title>
        <authorList>
            <person name="Boeer T."/>
            <person name="Rosenbaum F."/>
            <person name="Eysell L."/>
            <person name="Mueller V."/>
            <person name="Daniel R."/>
            <person name="Poehlein A."/>
        </authorList>
    </citation>
    <scope>NUCLEOTIDE SEQUENCE [LARGE SCALE GENOMIC DNA]</scope>
    <source>
        <strain evidence="2">DSM 10669</strain>
    </source>
</reference>
<evidence type="ECO:0000259" key="1">
    <source>
        <dbReference type="Pfam" id="PF05598"/>
    </source>
</evidence>
<sequence length="100" mass="11422">MVMNMYKFTSKQMIPWDELEKEYATLFTGKNGQVAKPLRLALGAMLIQIEYGYSDEETVLQIQGNPYLQFFCGLSGPALGRPKKDAVIDKNKNIRIFVKE</sequence>
<dbReference type="Pfam" id="PF05598">
    <property type="entry name" value="DUF772"/>
    <property type="match status" value="1"/>
</dbReference>
<gene>
    <name evidence="2" type="ORF">SPSIL_039540</name>
</gene>
<dbReference type="Proteomes" id="UP000216752">
    <property type="component" value="Chromosome"/>
</dbReference>
<protein>
    <recommendedName>
        <fullName evidence="1">Transposase InsH N-terminal domain-containing protein</fullName>
    </recommendedName>
</protein>
<dbReference type="EMBL" id="CP155573">
    <property type="protein sequence ID" value="XFO67735.1"/>
    <property type="molecule type" value="Genomic_DNA"/>
</dbReference>
<keyword evidence="3" id="KW-1185">Reference proteome</keyword>
<dbReference type="InterPro" id="IPR008490">
    <property type="entry name" value="Transposase_InsH_N"/>
</dbReference>
<accession>A0ABZ3IPU5</accession>
<evidence type="ECO:0000313" key="3">
    <source>
        <dbReference type="Proteomes" id="UP000216752"/>
    </source>
</evidence>
<feature type="domain" description="Transposase InsH N-terminal" evidence="1">
    <location>
        <begin position="11"/>
        <end position="75"/>
    </location>
</feature>
<proteinExistence type="predicted"/>
<organism evidence="2 3">
    <name type="scientific">Sporomusa silvacetica DSM 10669</name>
    <dbReference type="NCBI Taxonomy" id="1123289"/>
    <lineage>
        <taxon>Bacteria</taxon>
        <taxon>Bacillati</taxon>
        <taxon>Bacillota</taxon>
        <taxon>Negativicutes</taxon>
        <taxon>Selenomonadales</taxon>
        <taxon>Sporomusaceae</taxon>
        <taxon>Sporomusa</taxon>
    </lineage>
</organism>